<organism evidence="1 2">
    <name type="scientific">Chlorobium phaeovibrioides</name>
    <dbReference type="NCBI Taxonomy" id="1094"/>
    <lineage>
        <taxon>Bacteria</taxon>
        <taxon>Pseudomonadati</taxon>
        <taxon>Chlorobiota</taxon>
        <taxon>Chlorobiia</taxon>
        <taxon>Chlorobiales</taxon>
        <taxon>Chlorobiaceae</taxon>
        <taxon>Chlorobium/Pelodictyon group</taxon>
        <taxon>Chlorobium</taxon>
    </lineage>
</organism>
<proteinExistence type="predicted"/>
<accession>A0A5M8IBK5</accession>
<protein>
    <submittedName>
        <fullName evidence="1">Uncharacterized protein</fullName>
    </submittedName>
</protein>
<name>A0A5M8IBK5_CHLPH</name>
<evidence type="ECO:0000313" key="2">
    <source>
        <dbReference type="Proteomes" id="UP000327458"/>
    </source>
</evidence>
<reference evidence="1 2" key="1">
    <citation type="submission" date="2019-07" db="EMBL/GenBank/DDBJ databases">
        <title>Draft genome Sequence of Chlorobium phaeovibrioides sp. strain PhvTcv-s14, from the Phylum Chlorobi.</title>
        <authorList>
            <person name="Babenko V."/>
            <person name="Boldyreva D."/>
            <person name="Kanygina A."/>
            <person name="Selezneva O."/>
            <person name="Akopiyan T."/>
            <person name="Lunina O."/>
        </authorList>
    </citation>
    <scope>NUCLEOTIDE SEQUENCE [LARGE SCALE GENOMIC DNA]</scope>
    <source>
        <strain evidence="1 2">GrTcv12</strain>
    </source>
</reference>
<evidence type="ECO:0000313" key="1">
    <source>
        <dbReference type="EMBL" id="KAA6232796.1"/>
    </source>
</evidence>
<dbReference type="EMBL" id="VMRG01000001">
    <property type="protein sequence ID" value="KAA6232796.1"/>
    <property type="molecule type" value="Genomic_DNA"/>
</dbReference>
<dbReference type="AlphaFoldDB" id="A0A5M8IBK5"/>
<dbReference type="Proteomes" id="UP000327458">
    <property type="component" value="Unassembled WGS sequence"/>
</dbReference>
<sequence length="82" mass="10149">MGGTFKHRLWVFFYANLGNLIFRKVGIVNFRLQMYTWVPQQSWDHEWTDEQLYKKYKLTKEEIDYIETVIRPMEIHESFLDE</sequence>
<gene>
    <name evidence="1" type="ORF">FP507_06770</name>
</gene>
<comment type="caution">
    <text evidence="1">The sequence shown here is derived from an EMBL/GenBank/DDBJ whole genome shotgun (WGS) entry which is preliminary data.</text>
</comment>